<evidence type="ECO:0000313" key="2">
    <source>
        <dbReference type="EMBL" id="KAL0168042.1"/>
    </source>
</evidence>
<dbReference type="PANTHER" id="PTHR15758">
    <property type="entry name" value="BCL-2-LIKE PROTEIN 13"/>
    <property type="match status" value="1"/>
</dbReference>
<evidence type="ECO:0000256" key="1">
    <source>
        <dbReference type="SAM" id="MobiDB-lite"/>
    </source>
</evidence>
<dbReference type="AlphaFoldDB" id="A0ABD0P2Q3"/>
<evidence type="ECO:0000313" key="3">
    <source>
        <dbReference type="Proteomes" id="UP001529510"/>
    </source>
</evidence>
<dbReference type="EMBL" id="JAMKFB020000018">
    <property type="protein sequence ID" value="KAL0168042.1"/>
    <property type="molecule type" value="Genomic_DNA"/>
</dbReference>
<organism evidence="2 3">
    <name type="scientific">Cirrhinus mrigala</name>
    <name type="common">Mrigala</name>
    <dbReference type="NCBI Taxonomy" id="683832"/>
    <lineage>
        <taxon>Eukaryota</taxon>
        <taxon>Metazoa</taxon>
        <taxon>Chordata</taxon>
        <taxon>Craniata</taxon>
        <taxon>Vertebrata</taxon>
        <taxon>Euteleostomi</taxon>
        <taxon>Actinopterygii</taxon>
        <taxon>Neopterygii</taxon>
        <taxon>Teleostei</taxon>
        <taxon>Ostariophysi</taxon>
        <taxon>Cypriniformes</taxon>
        <taxon>Cyprinidae</taxon>
        <taxon>Labeoninae</taxon>
        <taxon>Labeonini</taxon>
        <taxon>Cirrhinus</taxon>
    </lineage>
</organism>
<name>A0ABD0P2Q3_CIRMR</name>
<dbReference type="InterPro" id="IPR042398">
    <property type="entry name" value="BCL2L13"/>
</dbReference>
<keyword evidence="3" id="KW-1185">Reference proteome</keyword>
<comment type="caution">
    <text evidence="2">The sequence shown here is derived from an EMBL/GenBank/DDBJ whole genome shotgun (WGS) entry which is preliminary data.</text>
</comment>
<sequence>FSRTGFDQLTSPVFSPANPESSIEDSLAVLGDRVSRDLGTHLSSATHKLLS</sequence>
<dbReference type="PANTHER" id="PTHR15758:SF2">
    <property type="entry name" value="BCL-2-LIKE PROTEIN 13"/>
    <property type="match status" value="1"/>
</dbReference>
<accession>A0ABD0P2Q3</accession>
<protein>
    <submittedName>
        <fullName evidence="2">Uncharacterized protein</fullName>
    </submittedName>
</protein>
<proteinExistence type="predicted"/>
<dbReference type="Proteomes" id="UP001529510">
    <property type="component" value="Unassembled WGS sequence"/>
</dbReference>
<feature type="non-terminal residue" evidence="2">
    <location>
        <position position="51"/>
    </location>
</feature>
<reference evidence="2 3" key="1">
    <citation type="submission" date="2024-05" db="EMBL/GenBank/DDBJ databases">
        <title>Genome sequencing and assembly of Indian major carp, Cirrhinus mrigala (Hamilton, 1822).</title>
        <authorList>
            <person name="Mohindra V."/>
            <person name="Chowdhury L.M."/>
            <person name="Lal K."/>
            <person name="Jena J.K."/>
        </authorList>
    </citation>
    <scope>NUCLEOTIDE SEQUENCE [LARGE SCALE GENOMIC DNA]</scope>
    <source>
        <strain evidence="2">CM1030</strain>
        <tissue evidence="2">Blood</tissue>
    </source>
</reference>
<gene>
    <name evidence="2" type="ORF">M9458_036264</name>
</gene>
<feature type="region of interest" description="Disordered" evidence="1">
    <location>
        <begin position="1"/>
        <end position="21"/>
    </location>
</feature>
<feature type="non-terminal residue" evidence="2">
    <location>
        <position position="1"/>
    </location>
</feature>